<proteinExistence type="predicted"/>
<evidence type="ECO:0000313" key="2">
    <source>
        <dbReference type="Proteomes" id="UP000178129"/>
    </source>
</evidence>
<name>A0A1E1LAC3_9HELO</name>
<keyword evidence="2" id="KW-1185">Reference proteome</keyword>
<dbReference type="AlphaFoldDB" id="A0A1E1LAC3"/>
<dbReference type="EMBL" id="FJUW01000042">
    <property type="protein sequence ID" value="CZT07498.1"/>
    <property type="molecule type" value="Genomic_DNA"/>
</dbReference>
<gene>
    <name evidence="1" type="ORF">RCO7_14924</name>
</gene>
<sequence>MTKLKQADILTRSYYCSLKAPSLLCPLERFSVHQHASIDVGAGLR</sequence>
<accession>A0A1E1LAC3</accession>
<comment type="caution">
    <text evidence="1">The sequence shown here is derived from an EMBL/GenBank/DDBJ whole genome shotgun (WGS) entry which is preliminary data.</text>
</comment>
<protein>
    <submittedName>
        <fullName evidence="1">Uncharacterized protein</fullName>
    </submittedName>
</protein>
<dbReference type="InParanoid" id="A0A1E1LAC3"/>
<reference evidence="2" key="1">
    <citation type="submission" date="2016-03" db="EMBL/GenBank/DDBJ databases">
        <authorList>
            <person name="Ploux O."/>
        </authorList>
    </citation>
    <scope>NUCLEOTIDE SEQUENCE [LARGE SCALE GENOMIC DNA]</scope>
    <source>
        <strain evidence="2">UK7</strain>
    </source>
</reference>
<evidence type="ECO:0000313" key="1">
    <source>
        <dbReference type="EMBL" id="CZT07498.1"/>
    </source>
</evidence>
<organism evidence="1 2">
    <name type="scientific">Rhynchosporium graminicola</name>
    <dbReference type="NCBI Taxonomy" id="2792576"/>
    <lineage>
        <taxon>Eukaryota</taxon>
        <taxon>Fungi</taxon>
        <taxon>Dikarya</taxon>
        <taxon>Ascomycota</taxon>
        <taxon>Pezizomycotina</taxon>
        <taxon>Leotiomycetes</taxon>
        <taxon>Helotiales</taxon>
        <taxon>Ploettnerulaceae</taxon>
        <taxon>Rhynchosporium</taxon>
    </lineage>
</organism>
<dbReference type="Proteomes" id="UP000178129">
    <property type="component" value="Unassembled WGS sequence"/>
</dbReference>